<dbReference type="Gene3D" id="3.30.559.10">
    <property type="entry name" value="Chloramphenicol acetyltransferase-like domain"/>
    <property type="match status" value="1"/>
</dbReference>
<dbReference type="GO" id="GO:0045254">
    <property type="term" value="C:pyruvate dehydrogenase complex"/>
    <property type="evidence" value="ECO:0007669"/>
    <property type="project" value="InterPro"/>
</dbReference>
<dbReference type="AlphaFoldDB" id="A0A6A6L1R6"/>
<protein>
    <recommendedName>
        <fullName evidence="1">2-oxoacid dehydrogenase acyltransferase catalytic domain-containing protein</fullName>
    </recommendedName>
</protein>
<dbReference type="PANTHER" id="PTHR23151">
    <property type="entry name" value="DIHYDROLIPOAMIDE ACETYL/SUCCINYL-TRANSFERASE-RELATED"/>
    <property type="match status" value="1"/>
</dbReference>
<feature type="domain" description="2-oxoacid dehydrogenase acyltransferase catalytic" evidence="1">
    <location>
        <begin position="34"/>
        <end position="103"/>
    </location>
</feature>
<dbReference type="EMBL" id="JAAGAX010000013">
    <property type="protein sequence ID" value="KAF2294647.1"/>
    <property type="molecule type" value="Genomic_DNA"/>
</dbReference>
<dbReference type="InterPro" id="IPR001078">
    <property type="entry name" value="2-oxoacid_DH_actylTfrase"/>
</dbReference>
<dbReference type="GO" id="GO:0006086">
    <property type="term" value="P:pyruvate decarboxylation to acetyl-CoA"/>
    <property type="evidence" value="ECO:0007669"/>
    <property type="project" value="InterPro"/>
</dbReference>
<keyword evidence="3" id="KW-1185">Reference proteome</keyword>
<comment type="caution">
    <text evidence="2">The sequence shown here is derived from an EMBL/GenBank/DDBJ whole genome shotgun (WGS) entry which is preliminary data.</text>
</comment>
<sequence>MSHMIMVPSPWNWNHWSSFGDSSSRKPTVELLTYLNLEKGEIILRDSVDISIAVATEKGLMTPIVRNADQKSIKSISSEVKQLAEKARAGKLAPNEFQGGTFSAAAAAVHILPIILKVACINFKAILFVDAFLLALHSNFIDIRRLLP</sequence>
<reference evidence="2 3" key="1">
    <citation type="journal article" date="2020" name="Mol. Plant">
        <title>The Chromosome-Based Rubber Tree Genome Provides New Insights into Spurge Genome Evolution and Rubber Biosynthesis.</title>
        <authorList>
            <person name="Liu J."/>
            <person name="Shi C."/>
            <person name="Shi C.C."/>
            <person name="Li W."/>
            <person name="Zhang Q.J."/>
            <person name="Zhang Y."/>
            <person name="Li K."/>
            <person name="Lu H.F."/>
            <person name="Shi C."/>
            <person name="Zhu S.T."/>
            <person name="Xiao Z.Y."/>
            <person name="Nan H."/>
            <person name="Yue Y."/>
            <person name="Zhu X.G."/>
            <person name="Wu Y."/>
            <person name="Hong X.N."/>
            <person name="Fan G.Y."/>
            <person name="Tong Y."/>
            <person name="Zhang D."/>
            <person name="Mao C.L."/>
            <person name="Liu Y.L."/>
            <person name="Hao S.J."/>
            <person name="Liu W.Q."/>
            <person name="Lv M.Q."/>
            <person name="Zhang H.B."/>
            <person name="Liu Y."/>
            <person name="Hu-Tang G.R."/>
            <person name="Wang J.P."/>
            <person name="Wang J.H."/>
            <person name="Sun Y.H."/>
            <person name="Ni S.B."/>
            <person name="Chen W.B."/>
            <person name="Zhang X.C."/>
            <person name="Jiao Y.N."/>
            <person name="Eichler E.E."/>
            <person name="Li G.H."/>
            <person name="Liu X."/>
            <person name="Gao L.Z."/>
        </authorList>
    </citation>
    <scope>NUCLEOTIDE SEQUENCE [LARGE SCALE GENOMIC DNA]</scope>
    <source>
        <strain evidence="3">cv. GT1</strain>
        <tissue evidence="2">Leaf</tissue>
    </source>
</reference>
<evidence type="ECO:0000313" key="2">
    <source>
        <dbReference type="EMBL" id="KAF2294647.1"/>
    </source>
</evidence>
<dbReference type="PANTHER" id="PTHR23151:SF90">
    <property type="entry name" value="DIHYDROLIPOYLLYSINE-RESIDUE ACETYLTRANSFERASE COMPONENT OF PYRUVATE DEHYDROGENASE COMPLEX, MITOCHONDRIAL-RELATED"/>
    <property type="match status" value="1"/>
</dbReference>
<dbReference type="SUPFAM" id="SSF52777">
    <property type="entry name" value="CoA-dependent acyltransferases"/>
    <property type="match status" value="1"/>
</dbReference>
<proteinExistence type="predicted"/>
<evidence type="ECO:0000313" key="3">
    <source>
        <dbReference type="Proteomes" id="UP000467840"/>
    </source>
</evidence>
<dbReference type="GO" id="GO:0005739">
    <property type="term" value="C:mitochondrion"/>
    <property type="evidence" value="ECO:0007669"/>
    <property type="project" value="TreeGrafter"/>
</dbReference>
<dbReference type="InterPro" id="IPR023213">
    <property type="entry name" value="CAT-like_dom_sf"/>
</dbReference>
<organism evidence="2 3">
    <name type="scientific">Hevea brasiliensis</name>
    <name type="common">Para rubber tree</name>
    <name type="synonym">Siphonia brasiliensis</name>
    <dbReference type="NCBI Taxonomy" id="3981"/>
    <lineage>
        <taxon>Eukaryota</taxon>
        <taxon>Viridiplantae</taxon>
        <taxon>Streptophyta</taxon>
        <taxon>Embryophyta</taxon>
        <taxon>Tracheophyta</taxon>
        <taxon>Spermatophyta</taxon>
        <taxon>Magnoliopsida</taxon>
        <taxon>eudicotyledons</taxon>
        <taxon>Gunneridae</taxon>
        <taxon>Pentapetalae</taxon>
        <taxon>rosids</taxon>
        <taxon>fabids</taxon>
        <taxon>Malpighiales</taxon>
        <taxon>Euphorbiaceae</taxon>
        <taxon>Crotonoideae</taxon>
        <taxon>Micrandreae</taxon>
        <taxon>Hevea</taxon>
    </lineage>
</organism>
<dbReference type="GO" id="GO:0016746">
    <property type="term" value="F:acyltransferase activity"/>
    <property type="evidence" value="ECO:0007669"/>
    <property type="project" value="InterPro"/>
</dbReference>
<evidence type="ECO:0000259" key="1">
    <source>
        <dbReference type="Pfam" id="PF00198"/>
    </source>
</evidence>
<dbReference type="Pfam" id="PF00198">
    <property type="entry name" value="2-oxoacid_dh"/>
    <property type="match status" value="1"/>
</dbReference>
<name>A0A6A6L1R6_HEVBR</name>
<gene>
    <name evidence="2" type="ORF">GH714_014213</name>
</gene>
<dbReference type="InterPro" id="IPR045257">
    <property type="entry name" value="E2/Pdx1"/>
</dbReference>
<accession>A0A6A6L1R6</accession>
<dbReference type="Proteomes" id="UP000467840">
    <property type="component" value="Chromosome 7"/>
</dbReference>